<evidence type="ECO:0000313" key="4">
    <source>
        <dbReference type="Proteomes" id="UP000276232"/>
    </source>
</evidence>
<gene>
    <name evidence="3" type="ORF">EDC03_0915</name>
</gene>
<accession>A0A3N1HQL2</accession>
<keyword evidence="4" id="KW-1185">Reference proteome</keyword>
<comment type="caution">
    <text evidence="3">The sequence shown here is derived from an EMBL/GenBank/DDBJ whole genome shotgun (WGS) entry which is preliminary data.</text>
</comment>
<dbReference type="RefSeq" id="WP_123379019.1">
    <property type="nucleotide sequence ID" value="NZ_RJKN01000002.1"/>
</dbReference>
<feature type="chain" id="PRO_5017962181" evidence="1">
    <location>
        <begin position="29"/>
        <end position="547"/>
    </location>
</feature>
<protein>
    <submittedName>
        <fullName evidence="3">Uncharacterized protein DUF2233</fullName>
    </submittedName>
</protein>
<dbReference type="OrthoDB" id="9809781at2"/>
<name>A0A3N1HQL2_9ACTN</name>
<dbReference type="AlphaFoldDB" id="A0A3N1HQL2"/>
<proteinExistence type="predicted"/>
<evidence type="ECO:0000313" key="3">
    <source>
        <dbReference type="EMBL" id="ROP44785.1"/>
    </source>
</evidence>
<keyword evidence="1" id="KW-0732">Signal</keyword>
<dbReference type="EMBL" id="RJKN01000002">
    <property type="protein sequence ID" value="ROP44785.1"/>
    <property type="molecule type" value="Genomic_DNA"/>
</dbReference>
<dbReference type="InParanoid" id="A0A3N1HQL2"/>
<dbReference type="InterPro" id="IPR006311">
    <property type="entry name" value="TAT_signal"/>
</dbReference>
<dbReference type="Proteomes" id="UP000276232">
    <property type="component" value="Unassembled WGS sequence"/>
</dbReference>
<dbReference type="Pfam" id="PF09992">
    <property type="entry name" value="NAGPA"/>
    <property type="match status" value="1"/>
</dbReference>
<evidence type="ECO:0000259" key="2">
    <source>
        <dbReference type="Pfam" id="PF09992"/>
    </source>
</evidence>
<dbReference type="PROSITE" id="PS51318">
    <property type="entry name" value="TAT"/>
    <property type="match status" value="1"/>
</dbReference>
<organism evidence="3 4">
    <name type="scientific">Pseudokineococcus lusitanus</name>
    <dbReference type="NCBI Taxonomy" id="763993"/>
    <lineage>
        <taxon>Bacteria</taxon>
        <taxon>Bacillati</taxon>
        <taxon>Actinomycetota</taxon>
        <taxon>Actinomycetes</taxon>
        <taxon>Kineosporiales</taxon>
        <taxon>Kineosporiaceae</taxon>
        <taxon>Pseudokineococcus</taxon>
    </lineage>
</organism>
<dbReference type="InterPro" id="IPR018711">
    <property type="entry name" value="NAGPA"/>
</dbReference>
<sequence length="547" mass="55427">MSTRRRAPLLLVAATVTALVGGTAPVTASPVARAAPAAVVPDLPLGPAGLPQAVEVEQLAAGVTRTRVVRGAVDADVPWVVELSIPAGATGPDPDAPARSVQDAASAADLVARLAAAGFPAAAQPVRQTAAADLPASVLGQRVRLVEGFADRAAAQAAVARLRAAGFTARDWYSGWDGGSTAPGRWEMDVLVVDPATFEGELGASYGPDLERRETVSALAAAEGAVAAVNGGFFVLDPAAGAPGDPAGTGVYDGRVVSEPVGDRPALVLHEDGRAAVARPAWRGTAALTARPSRPGAAGELLDLDGVDRVPGLVRNCGGTGDTPTDLPRHDVTCTDDDELVAFTTAFGASTPAGPGREVVVDASGRVVAVQDRRGVALTAGRRSLQATGDRVAEVAAARPGDRLRLRTATVADGRSLAAPGVSVVNGGPELVRDGRAHVTQARDGMVHPDDPSFAYGWALQRNPRTFAGVDGQGRTVLVTVAGRRLDSLGLSVGEAADVARALGLRDAVNLDGGGSTAMVVRGELVTSVSDATGERPVGDAVVVRPR</sequence>
<evidence type="ECO:0000256" key="1">
    <source>
        <dbReference type="SAM" id="SignalP"/>
    </source>
</evidence>
<feature type="domain" description="Phosphodiester glycosidase" evidence="2">
    <location>
        <begin position="359"/>
        <end position="544"/>
    </location>
</feature>
<feature type="signal peptide" evidence="1">
    <location>
        <begin position="1"/>
        <end position="28"/>
    </location>
</feature>
<dbReference type="PANTHER" id="PTHR40446">
    <property type="entry name" value="N-ACETYLGLUCOSAMINE-1-PHOSPHODIESTER ALPHA-N-ACETYLGLUCOSAMINIDASE"/>
    <property type="match status" value="1"/>
</dbReference>
<reference evidence="3 4" key="1">
    <citation type="journal article" date="2015" name="Stand. Genomic Sci.">
        <title>Genomic Encyclopedia of Bacterial and Archaeal Type Strains, Phase III: the genomes of soil and plant-associated and newly described type strains.</title>
        <authorList>
            <person name="Whitman W.B."/>
            <person name="Woyke T."/>
            <person name="Klenk H.P."/>
            <person name="Zhou Y."/>
            <person name="Lilburn T.G."/>
            <person name="Beck B.J."/>
            <person name="De Vos P."/>
            <person name="Vandamme P."/>
            <person name="Eisen J.A."/>
            <person name="Garrity G."/>
            <person name="Hugenholtz P."/>
            <person name="Kyrpides N.C."/>
        </authorList>
    </citation>
    <scope>NUCLEOTIDE SEQUENCE [LARGE SCALE GENOMIC DNA]</scope>
    <source>
        <strain evidence="3 4">CECT 7306</strain>
    </source>
</reference>
<dbReference type="PANTHER" id="PTHR40446:SF2">
    <property type="entry name" value="N-ACETYLGLUCOSAMINE-1-PHOSPHODIESTER ALPHA-N-ACETYLGLUCOSAMINIDASE"/>
    <property type="match status" value="1"/>
</dbReference>